<evidence type="ECO:0000256" key="1">
    <source>
        <dbReference type="ARBA" id="ARBA00022729"/>
    </source>
</evidence>
<dbReference type="PANTHER" id="PTHR35936">
    <property type="entry name" value="MEMBRANE-BOUND LYTIC MUREIN TRANSGLYCOSYLASE F"/>
    <property type="match status" value="1"/>
</dbReference>
<reference evidence="3 4" key="1">
    <citation type="submission" date="2018-03" db="EMBL/GenBank/DDBJ databases">
        <title>Genomic Encyclopedia of Archaeal and Bacterial Type Strains, Phase II (KMG-II): from individual species to whole genera.</title>
        <authorList>
            <person name="Goeker M."/>
        </authorList>
    </citation>
    <scope>NUCLEOTIDE SEQUENCE [LARGE SCALE GENOMIC DNA]</scope>
    <source>
        <strain evidence="3 4">DSM 45601</strain>
    </source>
</reference>
<dbReference type="CDD" id="cd01004">
    <property type="entry name" value="PBP2_MidA_like"/>
    <property type="match status" value="1"/>
</dbReference>
<dbReference type="SMART" id="SM00062">
    <property type="entry name" value="PBPb"/>
    <property type="match status" value="1"/>
</dbReference>
<gene>
    <name evidence="3" type="ORF">CLV72_101665</name>
</gene>
<dbReference type="Gene3D" id="3.40.190.10">
    <property type="entry name" value="Periplasmic binding protein-like II"/>
    <property type="match status" value="2"/>
</dbReference>
<sequence length="320" mass="32889">MATIHAPRGTEAEDHHMISSTHHRLAAGAVILSAGLTLAACGGGTEGGGEAEASPSAPAVEADPALQELLPEGVAEDGALTIGMNLEYPPNEFVGEDGSTPDGWAVAFAQAVAGRLGLEADIRNAGFDTIIPSVQSGEYEIGISSFTINEERMEVVDFVSYYTAGTSWAAAAGNPEGVDPENACGLAVGVQQGTVQVEDLEARSQECTDAGQPAIDIRVRGAQTEVNTDLVAGNIVAMLADSPIVGYAVVQTNNQVELIGETYDAAPYGVVVGQDSEGLDEAVQGAVQSLMDDGTYTAILEEWGVQDGAIETAEINPTVG</sequence>
<dbReference type="Proteomes" id="UP000237846">
    <property type="component" value="Unassembled WGS sequence"/>
</dbReference>
<organism evidence="3 4">
    <name type="scientific">Allonocardiopsis opalescens</name>
    <dbReference type="NCBI Taxonomy" id="1144618"/>
    <lineage>
        <taxon>Bacteria</taxon>
        <taxon>Bacillati</taxon>
        <taxon>Actinomycetota</taxon>
        <taxon>Actinomycetes</taxon>
        <taxon>Streptosporangiales</taxon>
        <taxon>Allonocardiopsis</taxon>
    </lineage>
</organism>
<evidence type="ECO:0000313" key="3">
    <source>
        <dbReference type="EMBL" id="PRY02065.1"/>
    </source>
</evidence>
<dbReference type="PANTHER" id="PTHR35936:SF17">
    <property type="entry name" value="ARGININE-BINDING EXTRACELLULAR PROTEIN ARTP"/>
    <property type="match status" value="1"/>
</dbReference>
<protein>
    <submittedName>
        <fullName evidence="3">Amino acid ABC transporter substrate-binding protein (PAAT family)</fullName>
    </submittedName>
</protein>
<evidence type="ECO:0000259" key="2">
    <source>
        <dbReference type="SMART" id="SM00062"/>
    </source>
</evidence>
<keyword evidence="1" id="KW-0732">Signal</keyword>
<proteinExistence type="predicted"/>
<accession>A0A2T0QDS8</accession>
<name>A0A2T0QDS8_9ACTN</name>
<feature type="domain" description="Solute-binding protein family 3/N-terminal" evidence="2">
    <location>
        <begin position="79"/>
        <end position="307"/>
    </location>
</feature>
<dbReference type="EMBL" id="PVZC01000001">
    <property type="protein sequence ID" value="PRY02065.1"/>
    <property type="molecule type" value="Genomic_DNA"/>
</dbReference>
<dbReference type="Pfam" id="PF00497">
    <property type="entry name" value="SBP_bac_3"/>
    <property type="match status" value="1"/>
</dbReference>
<dbReference type="InterPro" id="IPR001638">
    <property type="entry name" value="Solute-binding_3/MltF_N"/>
</dbReference>
<keyword evidence="4" id="KW-1185">Reference proteome</keyword>
<evidence type="ECO:0000313" key="4">
    <source>
        <dbReference type="Proteomes" id="UP000237846"/>
    </source>
</evidence>
<comment type="caution">
    <text evidence="3">The sequence shown here is derived from an EMBL/GenBank/DDBJ whole genome shotgun (WGS) entry which is preliminary data.</text>
</comment>
<dbReference type="SUPFAM" id="SSF53850">
    <property type="entry name" value="Periplasmic binding protein-like II"/>
    <property type="match status" value="1"/>
</dbReference>
<dbReference type="AlphaFoldDB" id="A0A2T0QDS8"/>